<gene>
    <name evidence="2" type="ORF">COU06_00395</name>
</gene>
<dbReference type="Proteomes" id="UP000229112">
    <property type="component" value="Unassembled WGS sequence"/>
</dbReference>
<sequence>MKELIQKIKKGFAKQPVKDTFGDFFLRTPAHERTEILRNVARKSNEDQRNLLREYEKQMSVKNDR</sequence>
<accession>A0A2M6WKM7</accession>
<name>A0A2M6WKM7_9BACT</name>
<reference evidence="3" key="1">
    <citation type="submission" date="2017-09" db="EMBL/GenBank/DDBJ databases">
        <title>Depth-based differentiation of microbial function through sediment-hosted aquifers and enrichment of novel symbionts in the deep terrestrial subsurface.</title>
        <authorList>
            <person name="Probst A.J."/>
            <person name="Ladd B."/>
            <person name="Jarett J.K."/>
            <person name="Geller-Mcgrath D.E."/>
            <person name="Sieber C.M.K."/>
            <person name="Emerson J.B."/>
            <person name="Anantharaman K."/>
            <person name="Thomas B.C."/>
            <person name="Malmstrom R."/>
            <person name="Stieglmeier M."/>
            <person name="Klingl A."/>
            <person name="Woyke T."/>
            <person name="Ryan C.M."/>
            <person name="Banfield J.F."/>
        </authorList>
    </citation>
    <scope>NUCLEOTIDE SEQUENCE [LARGE SCALE GENOMIC DNA]</scope>
</reference>
<dbReference type="EMBL" id="PFAY01000003">
    <property type="protein sequence ID" value="PIT93323.1"/>
    <property type="molecule type" value="Genomic_DNA"/>
</dbReference>
<keyword evidence="1" id="KW-0175">Coiled coil</keyword>
<comment type="caution">
    <text evidence="2">The sequence shown here is derived from an EMBL/GenBank/DDBJ whole genome shotgun (WGS) entry which is preliminary data.</text>
</comment>
<dbReference type="AlphaFoldDB" id="A0A2M6WKM7"/>
<evidence type="ECO:0000313" key="3">
    <source>
        <dbReference type="Proteomes" id="UP000229112"/>
    </source>
</evidence>
<feature type="coiled-coil region" evidence="1">
    <location>
        <begin position="38"/>
        <end position="65"/>
    </location>
</feature>
<evidence type="ECO:0000313" key="2">
    <source>
        <dbReference type="EMBL" id="PIT93323.1"/>
    </source>
</evidence>
<evidence type="ECO:0000256" key="1">
    <source>
        <dbReference type="SAM" id="Coils"/>
    </source>
</evidence>
<proteinExistence type="predicted"/>
<organism evidence="2 3">
    <name type="scientific">Candidatus Harrisonbacteria bacterium CG10_big_fil_rev_8_21_14_0_10_38_8</name>
    <dbReference type="NCBI Taxonomy" id="1974582"/>
    <lineage>
        <taxon>Bacteria</taxon>
        <taxon>Candidatus Harrisoniibacteriota</taxon>
    </lineage>
</organism>
<protein>
    <submittedName>
        <fullName evidence="2">Uncharacterized protein</fullName>
    </submittedName>
</protein>